<dbReference type="Proteomes" id="UP000597762">
    <property type="component" value="Unassembled WGS sequence"/>
</dbReference>
<dbReference type="EMBL" id="CAHIKZ030000109">
    <property type="protein sequence ID" value="CAE1152887.1"/>
    <property type="molecule type" value="Genomic_DNA"/>
</dbReference>
<protein>
    <submittedName>
        <fullName evidence="2">Uncharacterized protein</fullName>
    </submittedName>
</protein>
<name>A0A812AQH7_ACAPH</name>
<evidence type="ECO:0000313" key="2">
    <source>
        <dbReference type="EMBL" id="CAE1152887.1"/>
    </source>
</evidence>
<keyword evidence="1" id="KW-0812">Transmembrane</keyword>
<dbReference type="AlphaFoldDB" id="A0A812AQH7"/>
<keyword evidence="1" id="KW-0472">Membrane</keyword>
<evidence type="ECO:0000256" key="1">
    <source>
        <dbReference type="SAM" id="Phobius"/>
    </source>
</evidence>
<comment type="caution">
    <text evidence="2">The sequence shown here is derived from an EMBL/GenBank/DDBJ whole genome shotgun (WGS) entry which is preliminary data.</text>
</comment>
<feature type="transmembrane region" description="Helical" evidence="1">
    <location>
        <begin position="190"/>
        <end position="210"/>
    </location>
</feature>
<gene>
    <name evidence="2" type="ORF">SPHA_3608</name>
</gene>
<keyword evidence="1" id="KW-1133">Transmembrane helix</keyword>
<accession>A0A812AQH7</accession>
<keyword evidence="3" id="KW-1185">Reference proteome</keyword>
<sequence>MLFHSSLAARRTDDDDIDINSFALFLRLLLNFFLSSLTFFLLHFVAILLSFIASLPFFHTFFIHFYNFFSFLAYFFRSFILFSSLFFFLFSCKLIIFLSFVGCFISIHYCRFPFTFITYIHLFRPFFLAFPFILHQFIFSFPFPSSFRPTPFFLSFNIFNSSFLPRNIFILLSILHILSFFALSHTTSLSFFLSFFLSFIFYQPTTHLIFGFSKSY</sequence>
<organism evidence="2 3">
    <name type="scientific">Acanthosepion pharaonis</name>
    <name type="common">Pharaoh cuttlefish</name>
    <name type="synonym">Sepia pharaonis</name>
    <dbReference type="NCBI Taxonomy" id="158019"/>
    <lineage>
        <taxon>Eukaryota</taxon>
        <taxon>Metazoa</taxon>
        <taxon>Spiralia</taxon>
        <taxon>Lophotrochozoa</taxon>
        <taxon>Mollusca</taxon>
        <taxon>Cephalopoda</taxon>
        <taxon>Coleoidea</taxon>
        <taxon>Decapodiformes</taxon>
        <taxon>Sepiida</taxon>
        <taxon>Sepiina</taxon>
        <taxon>Sepiidae</taxon>
        <taxon>Acanthosepion</taxon>
    </lineage>
</organism>
<reference evidence="2" key="1">
    <citation type="submission" date="2021-01" db="EMBL/GenBank/DDBJ databases">
        <authorList>
            <person name="Li R."/>
            <person name="Bekaert M."/>
        </authorList>
    </citation>
    <scope>NUCLEOTIDE SEQUENCE</scope>
    <source>
        <strain evidence="2">Farmed</strain>
    </source>
</reference>
<proteinExistence type="predicted"/>
<feature type="transmembrane region" description="Helical" evidence="1">
    <location>
        <begin position="28"/>
        <end position="49"/>
    </location>
</feature>
<feature type="transmembrane region" description="Helical" evidence="1">
    <location>
        <begin position="61"/>
        <end position="80"/>
    </location>
</feature>
<evidence type="ECO:0000313" key="3">
    <source>
        <dbReference type="Proteomes" id="UP000597762"/>
    </source>
</evidence>
<feature type="transmembrane region" description="Helical" evidence="1">
    <location>
        <begin position="86"/>
        <end position="110"/>
    </location>
</feature>
<feature type="transmembrane region" description="Helical" evidence="1">
    <location>
        <begin position="163"/>
        <end position="183"/>
    </location>
</feature>
<feature type="transmembrane region" description="Helical" evidence="1">
    <location>
        <begin position="122"/>
        <end position="143"/>
    </location>
</feature>